<name>X1HCL3_9ZZZZ</name>
<protein>
    <submittedName>
        <fullName evidence="1">Uncharacterized protein</fullName>
    </submittedName>
</protein>
<accession>X1HCL3</accession>
<gene>
    <name evidence="1" type="ORF">S03H2_43031</name>
</gene>
<proteinExistence type="predicted"/>
<sequence>MAREAVKFSFGKVKPVVVLGKEIVDKNQNSEDKDNYKNQVAGIDE</sequence>
<dbReference type="AlphaFoldDB" id="X1HCL3"/>
<reference evidence="1" key="1">
    <citation type="journal article" date="2014" name="Front. Microbiol.">
        <title>High frequency of phylogenetically diverse reductive dehalogenase-homologous genes in deep subseafloor sedimentary metagenomes.</title>
        <authorList>
            <person name="Kawai M."/>
            <person name="Futagami T."/>
            <person name="Toyoda A."/>
            <person name="Takaki Y."/>
            <person name="Nishi S."/>
            <person name="Hori S."/>
            <person name="Arai W."/>
            <person name="Tsubouchi T."/>
            <person name="Morono Y."/>
            <person name="Uchiyama I."/>
            <person name="Ito T."/>
            <person name="Fujiyama A."/>
            <person name="Inagaki F."/>
            <person name="Takami H."/>
        </authorList>
    </citation>
    <scope>NUCLEOTIDE SEQUENCE</scope>
    <source>
        <strain evidence="1">Expedition CK06-06</strain>
    </source>
</reference>
<dbReference type="EMBL" id="BARU01026814">
    <property type="protein sequence ID" value="GAH67132.1"/>
    <property type="molecule type" value="Genomic_DNA"/>
</dbReference>
<organism evidence="1">
    <name type="scientific">marine sediment metagenome</name>
    <dbReference type="NCBI Taxonomy" id="412755"/>
    <lineage>
        <taxon>unclassified sequences</taxon>
        <taxon>metagenomes</taxon>
        <taxon>ecological metagenomes</taxon>
    </lineage>
</organism>
<comment type="caution">
    <text evidence="1">The sequence shown here is derived from an EMBL/GenBank/DDBJ whole genome shotgun (WGS) entry which is preliminary data.</text>
</comment>
<evidence type="ECO:0000313" key="1">
    <source>
        <dbReference type="EMBL" id="GAH67132.1"/>
    </source>
</evidence>